<dbReference type="InterPro" id="IPR020843">
    <property type="entry name" value="ER"/>
</dbReference>
<organism evidence="3 4">
    <name type="scientific">Nonomuraea rhodomycinica</name>
    <dbReference type="NCBI Taxonomy" id="1712872"/>
    <lineage>
        <taxon>Bacteria</taxon>
        <taxon>Bacillati</taxon>
        <taxon>Actinomycetota</taxon>
        <taxon>Actinomycetes</taxon>
        <taxon>Streptosporangiales</taxon>
        <taxon>Streptosporangiaceae</taxon>
        <taxon>Nonomuraea</taxon>
    </lineage>
</organism>
<dbReference type="AlphaFoldDB" id="A0A7Y6MEM1"/>
<accession>A0A7Y6MEM1</accession>
<dbReference type="InterPro" id="IPR036291">
    <property type="entry name" value="NAD(P)-bd_dom_sf"/>
</dbReference>
<dbReference type="InterPro" id="IPR011032">
    <property type="entry name" value="GroES-like_sf"/>
</dbReference>
<dbReference type="Gene3D" id="3.90.180.10">
    <property type="entry name" value="Medium-chain alcohol dehydrogenases, catalytic domain"/>
    <property type="match status" value="1"/>
</dbReference>
<evidence type="ECO:0000256" key="1">
    <source>
        <dbReference type="ARBA" id="ARBA00023002"/>
    </source>
</evidence>
<dbReference type="PANTHER" id="PTHR43205:SF7">
    <property type="entry name" value="PROSTAGLANDIN REDUCTASE 1"/>
    <property type="match status" value="1"/>
</dbReference>
<dbReference type="EMBL" id="JABWGO010000007">
    <property type="protein sequence ID" value="NUW43864.1"/>
    <property type="molecule type" value="Genomic_DNA"/>
</dbReference>
<dbReference type="Gene3D" id="3.40.50.720">
    <property type="entry name" value="NAD(P)-binding Rossmann-like Domain"/>
    <property type="match status" value="1"/>
</dbReference>
<dbReference type="PANTHER" id="PTHR43205">
    <property type="entry name" value="PROSTAGLANDIN REDUCTASE"/>
    <property type="match status" value="1"/>
</dbReference>
<dbReference type="InterPro" id="IPR045010">
    <property type="entry name" value="MDR_fam"/>
</dbReference>
<comment type="caution">
    <text evidence="3">The sequence shown here is derived from an EMBL/GenBank/DDBJ whole genome shotgun (WGS) entry which is preliminary data.</text>
</comment>
<dbReference type="InterPro" id="IPR013149">
    <property type="entry name" value="ADH-like_C"/>
</dbReference>
<proteinExistence type="predicted"/>
<dbReference type="RefSeq" id="WP_175603366.1">
    <property type="nucleotide sequence ID" value="NZ_JABWGO010000007.1"/>
</dbReference>
<gene>
    <name evidence="3" type="ORF">HT134_27590</name>
</gene>
<dbReference type="Pfam" id="PF00107">
    <property type="entry name" value="ADH_zinc_N"/>
    <property type="match status" value="1"/>
</dbReference>
<evidence type="ECO:0000313" key="4">
    <source>
        <dbReference type="Proteomes" id="UP000546126"/>
    </source>
</evidence>
<dbReference type="InterPro" id="IPR041694">
    <property type="entry name" value="ADH_N_2"/>
</dbReference>
<protein>
    <submittedName>
        <fullName evidence="3">NADP-dependent oxidoreductase</fullName>
    </submittedName>
</protein>
<reference evidence="3 4" key="1">
    <citation type="submission" date="2020-06" db="EMBL/GenBank/DDBJ databases">
        <authorList>
            <person name="Chanama M."/>
        </authorList>
    </citation>
    <scope>NUCLEOTIDE SEQUENCE [LARGE SCALE GENOMIC DNA]</scope>
    <source>
        <strain evidence="3 4">TBRC6557</strain>
    </source>
</reference>
<keyword evidence="4" id="KW-1185">Reference proteome</keyword>
<name>A0A7Y6MEM1_9ACTN</name>
<sequence>MPVTSREVHLIARPVGEPKPADFELVESTLPDPEEGQILVRNDWLSVDPYMRGRMNDVKSYVPPFRLGAPMDGGAVGTVIASNAPDVPVGATVLHSRGWRDHALLDASHARVVDTAIAPARTYLSALGMVGLTAYAGLKEVAPVKEGDVVFVSGAAGAVGIVAGRVARHLGASKVIGSAGGPEKTRRLVEEFGYDAAIDYRAGDLGGQLAAVAPDGIDVYFDNVGGDHLQAALDALNTFGRVALCGAISQYNATEPVPGPINLFLAVGKRLTLRGFIVGDHQHLAGEYARLAASWLREGTLRSQETVVDGLDNAVDAFLGLLRGANTGKMLIRLTPAGESGG</sequence>
<dbReference type="Proteomes" id="UP000546126">
    <property type="component" value="Unassembled WGS sequence"/>
</dbReference>
<evidence type="ECO:0000259" key="2">
    <source>
        <dbReference type="SMART" id="SM00829"/>
    </source>
</evidence>
<dbReference type="Pfam" id="PF16884">
    <property type="entry name" value="ADH_N_2"/>
    <property type="match status" value="1"/>
</dbReference>
<dbReference type="SUPFAM" id="SSF50129">
    <property type="entry name" value="GroES-like"/>
    <property type="match status" value="1"/>
</dbReference>
<dbReference type="CDD" id="cd05288">
    <property type="entry name" value="PGDH"/>
    <property type="match status" value="1"/>
</dbReference>
<evidence type="ECO:0000313" key="3">
    <source>
        <dbReference type="EMBL" id="NUW43864.1"/>
    </source>
</evidence>
<dbReference type="GO" id="GO:0016628">
    <property type="term" value="F:oxidoreductase activity, acting on the CH-CH group of donors, NAD or NADP as acceptor"/>
    <property type="evidence" value="ECO:0007669"/>
    <property type="project" value="InterPro"/>
</dbReference>
<keyword evidence="1" id="KW-0560">Oxidoreductase</keyword>
<dbReference type="SUPFAM" id="SSF51735">
    <property type="entry name" value="NAD(P)-binding Rossmann-fold domains"/>
    <property type="match status" value="1"/>
</dbReference>
<feature type="domain" description="Enoyl reductase (ER)" evidence="2">
    <location>
        <begin position="16"/>
        <end position="332"/>
    </location>
</feature>
<dbReference type="FunFam" id="3.40.50.720:FF:000121">
    <property type="entry name" value="Prostaglandin reductase 2"/>
    <property type="match status" value="1"/>
</dbReference>
<dbReference type="SMART" id="SM00829">
    <property type="entry name" value="PKS_ER"/>
    <property type="match status" value="1"/>
</dbReference>